<accession>A0AA96WL86</accession>
<dbReference type="AlphaFoldDB" id="A0AA96WL86"/>
<evidence type="ECO:0000313" key="4">
    <source>
        <dbReference type="EMBL" id="WNZ27668.1"/>
    </source>
</evidence>
<dbReference type="SUPFAM" id="SSF53448">
    <property type="entry name" value="Nucleotide-diphospho-sugar transferases"/>
    <property type="match status" value="1"/>
</dbReference>
<dbReference type="InterPro" id="IPR029044">
    <property type="entry name" value="Nucleotide-diphossugar_trans"/>
</dbReference>
<keyword evidence="1" id="KW-0328">Glycosyltransferase</keyword>
<dbReference type="Gene3D" id="3.90.550.10">
    <property type="entry name" value="Spore Coat Polysaccharide Biosynthesis Protein SpsA, Chain A"/>
    <property type="match status" value="1"/>
</dbReference>
<dbReference type="InterPro" id="IPR050748">
    <property type="entry name" value="Glycosyltrans_8_dom-fam"/>
</dbReference>
<dbReference type="Pfam" id="PF01501">
    <property type="entry name" value="Glyco_transf_8"/>
    <property type="match status" value="1"/>
</dbReference>
<dbReference type="PANTHER" id="PTHR13778:SF47">
    <property type="entry name" value="LIPOPOLYSACCHARIDE 1,3-GALACTOSYLTRANSFERASE"/>
    <property type="match status" value="1"/>
</dbReference>
<dbReference type="CDD" id="cd04194">
    <property type="entry name" value="GT8_A4GalT_like"/>
    <property type="match status" value="1"/>
</dbReference>
<keyword evidence="2" id="KW-0808">Transferase</keyword>
<dbReference type="GO" id="GO:0046872">
    <property type="term" value="F:metal ion binding"/>
    <property type="evidence" value="ECO:0007669"/>
    <property type="project" value="UniProtKB-KW"/>
</dbReference>
<reference evidence="4" key="1">
    <citation type="submission" date="2020-05" db="EMBL/GenBank/DDBJ databases">
        <authorList>
            <person name="Zhu T."/>
            <person name="Keshari N."/>
            <person name="Lu X."/>
        </authorList>
    </citation>
    <scope>NUCLEOTIDE SEQUENCE</scope>
    <source>
        <strain evidence="4">NK1-12</strain>
    </source>
</reference>
<proteinExistence type="predicted"/>
<evidence type="ECO:0000256" key="2">
    <source>
        <dbReference type="ARBA" id="ARBA00022679"/>
    </source>
</evidence>
<evidence type="ECO:0000256" key="1">
    <source>
        <dbReference type="ARBA" id="ARBA00022676"/>
    </source>
</evidence>
<dbReference type="InterPro" id="IPR002495">
    <property type="entry name" value="Glyco_trans_8"/>
</dbReference>
<dbReference type="EMBL" id="CP053587">
    <property type="protein sequence ID" value="WNZ27668.1"/>
    <property type="molecule type" value="Genomic_DNA"/>
</dbReference>
<keyword evidence="3" id="KW-0479">Metal-binding</keyword>
<sequence>MQISSSSSKINGLYAQKQDSVVVVCAADNNYAMPLAVTIRSALEHLESNKKMLLFVIDDGIYPRVKCRIVKSLPAERCEVRWLPRPEQAEMQTILNEENAKFTVFSKATLYRLMIPELLPREFSKAIYLDCDLVVKADISKLWEMDLGDNYLLAACTKYVRIVSHSRGLANWRELGFAPDDKHLSAGVLVLNLDKWRSNNLCAIALDYIVHNHQYIRGMDNDVLVAIVRNGWGELDLRWNNTEARRMTQEEIDDSYILHYTSPEKPWSVPQNNPATDLFFHYLRMTDWKGYRQDIPQRLWRRLKREVKQLQQRAF</sequence>
<gene>
    <name evidence="4" type="ORF">HJG54_33000</name>
</gene>
<evidence type="ECO:0000256" key="3">
    <source>
        <dbReference type="ARBA" id="ARBA00022723"/>
    </source>
</evidence>
<protein>
    <submittedName>
        <fullName evidence="4">Glycosyltransferase family 8 protein</fullName>
    </submittedName>
</protein>
<organism evidence="4">
    <name type="scientific">Leptolyngbya sp. NK1-12</name>
    <dbReference type="NCBI Taxonomy" id="2547451"/>
    <lineage>
        <taxon>Bacteria</taxon>
        <taxon>Bacillati</taxon>
        <taxon>Cyanobacteriota</taxon>
        <taxon>Cyanophyceae</taxon>
        <taxon>Leptolyngbyales</taxon>
        <taxon>Leptolyngbyaceae</taxon>
        <taxon>Leptolyngbya group</taxon>
        <taxon>Leptolyngbya</taxon>
    </lineage>
</organism>
<dbReference type="GO" id="GO:0016757">
    <property type="term" value="F:glycosyltransferase activity"/>
    <property type="evidence" value="ECO:0007669"/>
    <property type="project" value="UniProtKB-KW"/>
</dbReference>
<name>A0AA96WL86_9CYAN</name>
<dbReference type="RefSeq" id="WP_316436089.1">
    <property type="nucleotide sequence ID" value="NZ_CP053587.1"/>
</dbReference>
<dbReference type="PANTHER" id="PTHR13778">
    <property type="entry name" value="GLYCOSYLTRANSFERASE 8 DOMAIN-CONTAINING PROTEIN"/>
    <property type="match status" value="1"/>
</dbReference>